<reference evidence="2" key="2">
    <citation type="submission" date="2023-06" db="EMBL/GenBank/DDBJ databases">
        <authorList>
            <consortium name="Lawrence Berkeley National Laboratory"/>
            <person name="Haridas S."/>
            <person name="Hensen N."/>
            <person name="Bonometti L."/>
            <person name="Westerberg I."/>
            <person name="Brannstrom I.O."/>
            <person name="Guillou S."/>
            <person name="Cros-Aarteil S."/>
            <person name="Calhoun S."/>
            <person name="Kuo A."/>
            <person name="Mondo S."/>
            <person name="Pangilinan J."/>
            <person name="Riley R."/>
            <person name="Labutti K."/>
            <person name="Andreopoulos B."/>
            <person name="Lipzen A."/>
            <person name="Chen C."/>
            <person name="Yanf M."/>
            <person name="Daum C."/>
            <person name="Ng V."/>
            <person name="Clum A."/>
            <person name="Steindorff A."/>
            <person name="Ohm R."/>
            <person name="Martin F."/>
            <person name="Silar P."/>
            <person name="Natvig D."/>
            <person name="Lalanne C."/>
            <person name="Gautier V."/>
            <person name="Ament-Velasquez S.L."/>
            <person name="Kruys A."/>
            <person name="Hutchinson M.I."/>
            <person name="Powell A.J."/>
            <person name="Barry K."/>
            <person name="Miller A.N."/>
            <person name="Grigoriev I.V."/>
            <person name="Debuchy R."/>
            <person name="Gladieux P."/>
            <person name="Thoren M.H."/>
            <person name="Johannesson H."/>
        </authorList>
    </citation>
    <scope>NUCLEOTIDE SEQUENCE</scope>
    <source>
        <strain evidence="2">CBS 955.72</strain>
    </source>
</reference>
<feature type="domain" description="Heterokaryon incompatibility" evidence="1">
    <location>
        <begin position="245"/>
        <end position="392"/>
    </location>
</feature>
<gene>
    <name evidence="2" type="ORF">B0T25DRAFT_608426</name>
</gene>
<dbReference type="Pfam" id="PF26639">
    <property type="entry name" value="Het-6_barrel"/>
    <property type="match status" value="1"/>
</dbReference>
<dbReference type="Pfam" id="PF06985">
    <property type="entry name" value="HET"/>
    <property type="match status" value="1"/>
</dbReference>
<dbReference type="PANTHER" id="PTHR24148">
    <property type="entry name" value="ANKYRIN REPEAT DOMAIN-CONTAINING PROTEIN 39 HOMOLOG-RELATED"/>
    <property type="match status" value="1"/>
</dbReference>
<dbReference type="PANTHER" id="PTHR24148:SF64">
    <property type="entry name" value="HETEROKARYON INCOMPATIBILITY DOMAIN-CONTAINING PROTEIN"/>
    <property type="match status" value="1"/>
</dbReference>
<evidence type="ECO:0000313" key="2">
    <source>
        <dbReference type="EMBL" id="KAK3353879.1"/>
    </source>
</evidence>
<dbReference type="EMBL" id="JAUIQD010000004">
    <property type="protein sequence ID" value="KAK3353879.1"/>
    <property type="molecule type" value="Genomic_DNA"/>
</dbReference>
<reference evidence="2" key="1">
    <citation type="journal article" date="2023" name="Mol. Phylogenet. Evol.">
        <title>Genome-scale phylogeny and comparative genomics of the fungal order Sordariales.</title>
        <authorList>
            <person name="Hensen N."/>
            <person name="Bonometti L."/>
            <person name="Westerberg I."/>
            <person name="Brannstrom I.O."/>
            <person name="Guillou S."/>
            <person name="Cros-Aarteil S."/>
            <person name="Calhoun S."/>
            <person name="Haridas S."/>
            <person name="Kuo A."/>
            <person name="Mondo S."/>
            <person name="Pangilinan J."/>
            <person name="Riley R."/>
            <person name="LaButti K."/>
            <person name="Andreopoulos B."/>
            <person name="Lipzen A."/>
            <person name="Chen C."/>
            <person name="Yan M."/>
            <person name="Daum C."/>
            <person name="Ng V."/>
            <person name="Clum A."/>
            <person name="Steindorff A."/>
            <person name="Ohm R.A."/>
            <person name="Martin F."/>
            <person name="Silar P."/>
            <person name="Natvig D.O."/>
            <person name="Lalanne C."/>
            <person name="Gautier V."/>
            <person name="Ament-Velasquez S.L."/>
            <person name="Kruys A."/>
            <person name="Hutchinson M.I."/>
            <person name="Powell A.J."/>
            <person name="Barry K."/>
            <person name="Miller A.N."/>
            <person name="Grigoriev I.V."/>
            <person name="Debuchy R."/>
            <person name="Gladieux P."/>
            <person name="Hiltunen Thoren M."/>
            <person name="Johannesson H."/>
        </authorList>
    </citation>
    <scope>NUCLEOTIDE SEQUENCE</scope>
    <source>
        <strain evidence="2">CBS 955.72</strain>
    </source>
</reference>
<accession>A0AAJ0HJR9</accession>
<proteinExistence type="predicted"/>
<name>A0AAJ0HJR9_9PEZI</name>
<keyword evidence="3" id="KW-1185">Reference proteome</keyword>
<organism evidence="2 3">
    <name type="scientific">Lasiosphaeria hispida</name>
    <dbReference type="NCBI Taxonomy" id="260671"/>
    <lineage>
        <taxon>Eukaryota</taxon>
        <taxon>Fungi</taxon>
        <taxon>Dikarya</taxon>
        <taxon>Ascomycota</taxon>
        <taxon>Pezizomycotina</taxon>
        <taxon>Sordariomycetes</taxon>
        <taxon>Sordariomycetidae</taxon>
        <taxon>Sordariales</taxon>
        <taxon>Lasiosphaeriaceae</taxon>
        <taxon>Lasiosphaeria</taxon>
    </lineage>
</organism>
<dbReference type="InterPro" id="IPR052895">
    <property type="entry name" value="HetReg/Transcr_Mod"/>
</dbReference>
<dbReference type="AlphaFoldDB" id="A0AAJ0HJR9"/>
<protein>
    <submittedName>
        <fullName evidence="2">Heterokaryon incompatibility protein-domain-containing protein</fullName>
    </submittedName>
</protein>
<evidence type="ECO:0000259" key="1">
    <source>
        <dbReference type="Pfam" id="PF06985"/>
    </source>
</evidence>
<dbReference type="InterPro" id="IPR010730">
    <property type="entry name" value="HET"/>
</dbReference>
<dbReference type="Proteomes" id="UP001275084">
    <property type="component" value="Unassembled WGS sequence"/>
</dbReference>
<comment type="caution">
    <text evidence="2">The sequence shown here is derived from an EMBL/GenBank/DDBJ whole genome shotgun (WGS) entry which is preliminary data.</text>
</comment>
<sequence length="972" mass="107367">MDPRRPQALSPWEAFRKSGIEVLSSSAVFCFLEVFKLAPLSPAAYSLTYLGLHGFRASQQSTVRTGVAKFYKELFLDGPTLRPLGEWSEALLTHTTAAGAYLCPIVLGALLHSPMRRCMVRAAKVLLRYFWVEFTPWAIAELWKDGGRSKLSWAYLGVGLYLSYPVRNLCAFFLFRRIWPVVAKARILHSPEQARSGLAPYAYKPIAANSRRIRLLEIRPWPASVLPIRLRCDLVEYDLDTAPPFDAISYRWGSGERTHTVKIGQRGLAIPESAFGIIRQRTSTFRTRRLWIDAVCVDQSSDADKSQQVGMMRDIYDKATRTIVWLGDSVPDAWLAWAFFGDLVREYWNSQTDSSNLPVAGLKRINDNSPKWKALCLLLENEYWSRVWIVQEIVVSRQVDIFFSGTWYDWALFAPVIGSLKDDTLSNGLLEKMDRSEGMSTPPFLAIHRIQLIEKLRNEYRRGEIWTLPYVLASFGTSRATNDKDYVFAFQGICTTAAEQALVPDYAKPAFQVFREASLYALTHPPAQHSLLMLSIAGVGHTRPGVSDWPSWVPDFHAISQLGHKAPLLHSYASYQAGTLGGLPPVVRPGSVGNEIVLAGVFIDSIAAVTQIAPLDKSHEWRGLGESGSDEEKQGAETILYTAARYREAEALCESHCAPTYQLTGQSRWDAFWRTYIGNKSLDSYPAGDEYGDHVKTFIDSLERYGQALRDGAPINALVTSELKSAFAATQDATPQTPESLLRTTEKLFPLSELDPEMSLETILTPSLLAGGAPAIFDALATATSLPSFDRSLIRTHLLKTTSNPATPPPAHSNYDRALGELFIRASEVLPHDTSDAPVRRSVLLLAFMLSLPGSGTNMSDAQAALIRQLALKNVATNESGAKRIGMLVGAAAARRGFAVTRRGYIGLVPQGAMEGDVVAVFLGGKVVHVLRLVGEGRWALVGEGYLHGFMDGEVFAWGGEEGVTVEGITLV</sequence>
<evidence type="ECO:0000313" key="3">
    <source>
        <dbReference type="Proteomes" id="UP001275084"/>
    </source>
</evidence>